<comment type="pathway">
    <text evidence="4">Amine and polyamine biosynthesis; spermidine biosynthesis; spermidine from putrescine: step 1/1.</text>
</comment>
<dbReference type="PANTHER" id="PTHR43317">
    <property type="entry name" value="THERMOSPERMINE SYNTHASE ACAULIS5"/>
    <property type="match status" value="1"/>
</dbReference>
<feature type="compositionally biased region" description="Gly residues" evidence="6">
    <location>
        <begin position="519"/>
        <end position="529"/>
    </location>
</feature>
<organism evidence="8 9">
    <name type="scientific">Streptomyces zagrosensis</name>
    <dbReference type="NCBI Taxonomy" id="1042984"/>
    <lineage>
        <taxon>Bacteria</taxon>
        <taxon>Bacillati</taxon>
        <taxon>Actinomycetota</taxon>
        <taxon>Actinomycetes</taxon>
        <taxon>Kitasatosporales</taxon>
        <taxon>Streptomycetaceae</taxon>
        <taxon>Streptomyces</taxon>
    </lineage>
</organism>
<dbReference type="GO" id="GO:0010487">
    <property type="term" value="F:thermospermine synthase activity"/>
    <property type="evidence" value="ECO:0007669"/>
    <property type="project" value="UniProtKB-ARBA"/>
</dbReference>
<dbReference type="EMBL" id="JACHJL010000002">
    <property type="protein sequence ID" value="MBB5933836.1"/>
    <property type="molecule type" value="Genomic_DNA"/>
</dbReference>
<dbReference type="GO" id="GO:0004766">
    <property type="term" value="F:spermidine synthase activity"/>
    <property type="evidence" value="ECO:0007669"/>
    <property type="project" value="UniProtKB-UniRule"/>
</dbReference>
<dbReference type="InterPro" id="IPR029063">
    <property type="entry name" value="SAM-dependent_MTases_sf"/>
</dbReference>
<dbReference type="InterPro" id="IPR030374">
    <property type="entry name" value="PABS"/>
</dbReference>
<feature type="compositionally biased region" description="Gly residues" evidence="6">
    <location>
        <begin position="378"/>
        <end position="389"/>
    </location>
</feature>
<dbReference type="CDD" id="cd02440">
    <property type="entry name" value="AdoMet_MTases"/>
    <property type="match status" value="1"/>
</dbReference>
<dbReference type="AlphaFoldDB" id="A0A7W9Q597"/>
<feature type="compositionally biased region" description="Low complexity" evidence="6">
    <location>
        <begin position="287"/>
        <end position="331"/>
    </location>
</feature>
<feature type="binding site" evidence="4">
    <location>
        <position position="457"/>
    </location>
    <ligand>
        <name>S-methyl-5'-thioadenosine</name>
        <dbReference type="ChEBI" id="CHEBI:17509"/>
    </ligand>
</feature>
<feature type="binding site" evidence="4">
    <location>
        <position position="437"/>
    </location>
    <ligand>
        <name>spermidine</name>
        <dbReference type="ChEBI" id="CHEBI:57834"/>
    </ligand>
</feature>
<dbReference type="GO" id="GO:0008295">
    <property type="term" value="P:spermidine biosynthetic process"/>
    <property type="evidence" value="ECO:0007669"/>
    <property type="project" value="UniProtKB-UniRule"/>
</dbReference>
<dbReference type="HAMAP" id="MF_00198">
    <property type="entry name" value="Spermidine_synth"/>
    <property type="match status" value="1"/>
</dbReference>
<evidence type="ECO:0000259" key="7">
    <source>
        <dbReference type="PROSITE" id="PS51006"/>
    </source>
</evidence>
<dbReference type="Gene3D" id="3.40.50.150">
    <property type="entry name" value="Vaccinia Virus protein VP39"/>
    <property type="match status" value="1"/>
</dbReference>
<sequence length="688" mass="69761">MIDPPVPLVSVAEESPPVPEGPPRLPVPAPVGRFAVLTAVFVCAACGLVYELELVALASYLLGDSVTQASVVLSVMVFAMGMGSLLAKRLRGRAALAFGAVESLLALIGGASAMALYACFAWYGESRSALVGFSLAIGVLIGAEVPLLMTLIQRIRRQDAGGAVADLFAADYVGALAGGLAFPFLLLPHLGQLTGALVTGAVNVIAGGTLVLWVFRHDLTVRGRWMLIATNGLVLLLLATGAVLTGPFERAARHAVYGPDVRVALRTDVQEVIITGGVPDVRGLDIAPDAAPETAPGAAPGAVPHAVPGAAAHTAPHAVSGAAPDAGGAGGTVAAAEAGAGGGRGGGGGGGDAVDGGAAGGGDGAGARKTWCDTRPVRGGGGGVRGGGGARGGAPLALFLDGRLRVSERDEYRYHEALVHPAMAGPHGRVLILGGGDGLALREVLRYPGVRAITVVELDEKIVDLARKDPGLSALNQHAYRDPRVRVVEADAFTWLRGRGRSDGTTQSGAERKSPSGSGNRGRAGGSGAGIEGGGFSGYDVVLSDLPGPGSTASTKLYSQEFYGLAERVMRPGGRLAVHAGGPAARSLAYWSVDATVRSVGLHTMPYRITGRLAAPDHASHSTGPPGDWGFVLARRGPADLRLPTARPVLRSLTPDTLSAAGRATQALRRAGAPVSTLMHPRYASGDG</sequence>
<dbReference type="RefSeq" id="WP_246494192.1">
    <property type="nucleotide sequence ID" value="NZ_JACHJL010000002.1"/>
</dbReference>
<feature type="transmembrane region" description="Helical" evidence="4">
    <location>
        <begin position="129"/>
        <end position="152"/>
    </location>
</feature>
<keyword evidence="9" id="KW-1185">Reference proteome</keyword>
<feature type="region of interest" description="Disordered" evidence="6">
    <location>
        <begin position="361"/>
        <end position="389"/>
    </location>
</feature>
<feature type="binding site" evidence="4">
    <location>
        <begin position="491"/>
        <end position="492"/>
    </location>
    <ligand>
        <name>S-methyl-5'-thioadenosine</name>
        <dbReference type="ChEBI" id="CHEBI:17509"/>
    </ligand>
</feature>
<dbReference type="UniPathway" id="UPA00248">
    <property type="reaction ID" value="UER00314"/>
</dbReference>
<feature type="binding site" evidence="4">
    <location>
        <position position="415"/>
    </location>
    <ligand>
        <name>spermidine</name>
        <dbReference type="ChEBI" id="CHEBI:57834"/>
    </ligand>
</feature>
<dbReference type="InterPro" id="IPR036259">
    <property type="entry name" value="MFS_trans_sf"/>
</dbReference>
<dbReference type="Pfam" id="PF01564">
    <property type="entry name" value="Spermine_synth"/>
    <property type="match status" value="1"/>
</dbReference>
<feature type="region of interest" description="Disordered" evidence="6">
    <location>
        <begin position="498"/>
        <end position="529"/>
    </location>
</feature>
<evidence type="ECO:0000256" key="2">
    <source>
        <dbReference type="ARBA" id="ARBA00022679"/>
    </source>
</evidence>
<feature type="active site" description="Proton acceptor" evidence="4 5">
    <location>
        <position position="545"/>
    </location>
</feature>
<dbReference type="Proteomes" id="UP000588098">
    <property type="component" value="Unassembled WGS sequence"/>
</dbReference>
<dbReference type="EC" id="2.5.1.16" evidence="4"/>
<feature type="transmembrane region" description="Helical" evidence="4">
    <location>
        <begin position="227"/>
        <end position="248"/>
    </location>
</feature>
<comment type="caution">
    <text evidence="8">The sequence shown here is derived from an EMBL/GenBank/DDBJ whole genome shotgun (WGS) entry which is preliminary data.</text>
</comment>
<feature type="transmembrane region" description="Helical" evidence="4">
    <location>
        <begin position="193"/>
        <end position="215"/>
    </location>
</feature>
<keyword evidence="4" id="KW-0472">Membrane</keyword>
<keyword evidence="4" id="KW-1003">Cell membrane</keyword>
<keyword evidence="4" id="KW-0812">Transmembrane</keyword>
<dbReference type="GO" id="GO:0005886">
    <property type="term" value="C:plasma membrane"/>
    <property type="evidence" value="ECO:0007669"/>
    <property type="project" value="UniProtKB-SubCell"/>
</dbReference>
<feature type="transmembrane region" description="Helical" evidence="4">
    <location>
        <begin position="68"/>
        <end position="87"/>
    </location>
</feature>
<comment type="catalytic activity">
    <reaction evidence="4">
        <text>S-adenosyl 3-(methylsulfanyl)propylamine + putrescine = S-methyl-5'-thioadenosine + spermidine + H(+)</text>
        <dbReference type="Rhea" id="RHEA:12721"/>
        <dbReference type="ChEBI" id="CHEBI:15378"/>
        <dbReference type="ChEBI" id="CHEBI:17509"/>
        <dbReference type="ChEBI" id="CHEBI:57443"/>
        <dbReference type="ChEBI" id="CHEBI:57834"/>
        <dbReference type="ChEBI" id="CHEBI:326268"/>
        <dbReference type="EC" id="2.5.1.16"/>
    </reaction>
</comment>
<evidence type="ECO:0000256" key="4">
    <source>
        <dbReference type="HAMAP-Rule" id="MF_00198"/>
    </source>
</evidence>
<evidence type="ECO:0000313" key="9">
    <source>
        <dbReference type="Proteomes" id="UP000588098"/>
    </source>
</evidence>
<keyword evidence="2 4" id="KW-0808">Transferase</keyword>
<name>A0A7W9Q597_9ACTN</name>
<comment type="subunit">
    <text evidence="4">Homodimer or homotetramer.</text>
</comment>
<dbReference type="InterPro" id="IPR030373">
    <property type="entry name" value="PABS_CS"/>
</dbReference>
<reference evidence="8 9" key="1">
    <citation type="submission" date="2020-08" db="EMBL/GenBank/DDBJ databases">
        <title>Genomic Encyclopedia of Type Strains, Phase III (KMG-III): the genomes of soil and plant-associated and newly described type strains.</title>
        <authorList>
            <person name="Whitman W."/>
        </authorList>
    </citation>
    <scope>NUCLEOTIDE SEQUENCE [LARGE SCALE GENOMIC DNA]</scope>
    <source>
        <strain evidence="8 9">CECT 8305</strain>
    </source>
</reference>
<gene>
    <name evidence="4" type="primary">speE</name>
    <name evidence="8" type="ORF">FHS42_000862</name>
</gene>
<accession>A0A7W9Q597</accession>
<evidence type="ECO:0000256" key="6">
    <source>
        <dbReference type="SAM" id="MobiDB-lite"/>
    </source>
</evidence>
<dbReference type="PANTHER" id="PTHR43317:SF1">
    <property type="entry name" value="THERMOSPERMINE SYNTHASE ACAULIS5"/>
    <property type="match status" value="1"/>
</dbReference>
<keyword evidence="3 4" id="KW-0620">Polyamine biosynthesis</keyword>
<evidence type="ECO:0000256" key="5">
    <source>
        <dbReference type="PROSITE-ProRule" id="PRU00354"/>
    </source>
</evidence>
<comment type="subcellular location">
    <subcellularLocation>
        <location evidence="4">Cell membrane</location>
        <topology evidence="4">Multi-pass membrane protein</topology>
    </subcellularLocation>
</comment>
<comment type="caution">
    <text evidence="4">Lacks conserved residue(s) required for the propagation of feature annotation.</text>
</comment>
<keyword evidence="4" id="KW-1133">Transmembrane helix</keyword>
<comment type="similarity">
    <text evidence="1 4">Belongs to the spermidine/spermine synthase family.</text>
</comment>
<proteinExistence type="inferred from homology"/>
<comment type="function">
    <text evidence="4">Catalyzes the irreversible transfer of a propylamine group from the amino donor S-adenosylmethioninamine (decarboxy-AdoMet) to putrescine (1,4-diaminobutane) to yield spermidine.</text>
</comment>
<feature type="domain" description="PABS" evidence="7">
    <location>
        <begin position="396"/>
        <end position="636"/>
    </location>
</feature>
<feature type="transmembrane region" description="Helical" evidence="4">
    <location>
        <begin position="94"/>
        <end position="123"/>
    </location>
</feature>
<evidence type="ECO:0000256" key="1">
    <source>
        <dbReference type="ARBA" id="ARBA00007867"/>
    </source>
</evidence>
<protein>
    <recommendedName>
        <fullName evidence="4">Polyamine aminopropyltransferase</fullName>
    </recommendedName>
    <alternativeName>
        <fullName evidence="4">Putrescine aminopropyltransferase</fullName>
        <shortName evidence="4">PAPT</shortName>
    </alternativeName>
    <alternativeName>
        <fullName evidence="4">Spermidine synthase</fullName>
        <shortName evidence="4">SPDS</shortName>
        <shortName evidence="4">SPDSY</shortName>
        <ecNumber evidence="4">2.5.1.16</ecNumber>
    </alternativeName>
</protein>
<dbReference type="SUPFAM" id="SSF103473">
    <property type="entry name" value="MFS general substrate transporter"/>
    <property type="match status" value="1"/>
</dbReference>
<dbReference type="PROSITE" id="PS51006">
    <property type="entry name" value="PABS_2"/>
    <property type="match status" value="1"/>
</dbReference>
<feature type="region of interest" description="Disordered" evidence="6">
    <location>
        <begin position="285"/>
        <end position="331"/>
    </location>
</feature>
<keyword evidence="4" id="KW-0745">Spermidine biosynthesis</keyword>
<dbReference type="InterPro" id="IPR001045">
    <property type="entry name" value="Spermi_synthase"/>
</dbReference>
<evidence type="ECO:0000313" key="8">
    <source>
        <dbReference type="EMBL" id="MBB5933836.1"/>
    </source>
</evidence>
<dbReference type="PROSITE" id="PS01330">
    <property type="entry name" value="PABS_1"/>
    <property type="match status" value="1"/>
</dbReference>
<feature type="region of interest" description="Disordered" evidence="6">
    <location>
        <begin position="669"/>
        <end position="688"/>
    </location>
</feature>
<dbReference type="SUPFAM" id="SSF53335">
    <property type="entry name" value="S-adenosyl-L-methionine-dependent methyltransferases"/>
    <property type="match status" value="1"/>
</dbReference>
<evidence type="ECO:0000256" key="3">
    <source>
        <dbReference type="ARBA" id="ARBA00023115"/>
    </source>
</evidence>
<feature type="transmembrane region" description="Helical" evidence="4">
    <location>
        <begin position="164"/>
        <end position="187"/>
    </location>
</feature>